<dbReference type="EMBL" id="OVTA01000029">
    <property type="protein sequence ID" value="SPR98949.1"/>
    <property type="molecule type" value="Genomic_DNA"/>
</dbReference>
<evidence type="ECO:0000313" key="2">
    <source>
        <dbReference type="Proteomes" id="UP000256805"/>
    </source>
</evidence>
<dbReference type="Proteomes" id="UP000256805">
    <property type="component" value="Unassembled WGS sequence"/>
</dbReference>
<name>A0A375J2C9_9BURK</name>
<accession>A0A375J2C9</accession>
<gene>
    <name evidence="1" type="ORF">CBM2634_A70028</name>
</gene>
<proteinExistence type="predicted"/>
<protein>
    <submittedName>
        <fullName evidence="1">Uncharacterized protein</fullName>
    </submittedName>
</protein>
<sequence length="28" mass="3194">MSRLPSSPEVRRVLSVFSNFCRLPCIAK</sequence>
<organism evidence="1 2">
    <name type="scientific">Cupriavidus taiwanensis</name>
    <dbReference type="NCBI Taxonomy" id="164546"/>
    <lineage>
        <taxon>Bacteria</taxon>
        <taxon>Pseudomonadati</taxon>
        <taxon>Pseudomonadota</taxon>
        <taxon>Betaproteobacteria</taxon>
        <taxon>Burkholderiales</taxon>
        <taxon>Burkholderiaceae</taxon>
        <taxon>Cupriavidus</taxon>
    </lineage>
</organism>
<evidence type="ECO:0000313" key="1">
    <source>
        <dbReference type="EMBL" id="SPR98949.1"/>
    </source>
</evidence>
<reference evidence="1 2" key="1">
    <citation type="submission" date="2018-01" db="EMBL/GenBank/DDBJ databases">
        <authorList>
            <person name="Gaut B.S."/>
            <person name="Morton B.R."/>
            <person name="Clegg M.T."/>
            <person name="Duvall M.R."/>
        </authorList>
    </citation>
    <scope>NUCLEOTIDE SEQUENCE [LARGE SCALE GENOMIC DNA]</scope>
    <source>
        <strain evidence="1">Cupriavidus taiwanensis cmp 52</strain>
    </source>
</reference>
<dbReference type="AlphaFoldDB" id="A0A375J2C9"/>